<dbReference type="Proteomes" id="UP000260640">
    <property type="component" value="Unassembled WGS sequence"/>
</dbReference>
<evidence type="ECO:0000313" key="1">
    <source>
        <dbReference type="EMBL" id="RGJ89518.1"/>
    </source>
</evidence>
<dbReference type="AlphaFoldDB" id="A0A3E4JR89"/>
<accession>A0A3E4JR89</accession>
<name>A0A3E4JR89_PHOVU</name>
<gene>
    <name evidence="1" type="ORF">DXD46_06465</name>
</gene>
<proteinExistence type="predicted"/>
<comment type="caution">
    <text evidence="1">The sequence shown here is derived from an EMBL/GenBank/DDBJ whole genome shotgun (WGS) entry which is preliminary data.</text>
</comment>
<evidence type="ECO:0000313" key="2">
    <source>
        <dbReference type="Proteomes" id="UP000260640"/>
    </source>
</evidence>
<sequence length="73" mass="8089">MIPAVTAKPQRTRAEAALHGKSTKLFNLDLVISFLFLILPCSINEKTEASDCHRWKLPDILISFTCTTSADAK</sequence>
<reference evidence="1 2" key="1">
    <citation type="submission" date="2018-08" db="EMBL/GenBank/DDBJ databases">
        <title>A genome reference for cultivated species of the human gut microbiota.</title>
        <authorList>
            <person name="Zou Y."/>
            <person name="Xue W."/>
            <person name="Luo G."/>
        </authorList>
    </citation>
    <scope>NUCLEOTIDE SEQUENCE [LARGE SCALE GENOMIC DNA]</scope>
    <source>
        <strain evidence="1 2">TM05-16</strain>
    </source>
</reference>
<protein>
    <submittedName>
        <fullName evidence="1">Uncharacterized protein</fullName>
    </submittedName>
</protein>
<organism evidence="1 2">
    <name type="scientific">Phocaeicola vulgatus</name>
    <name type="common">Bacteroides vulgatus</name>
    <dbReference type="NCBI Taxonomy" id="821"/>
    <lineage>
        <taxon>Bacteria</taxon>
        <taxon>Pseudomonadati</taxon>
        <taxon>Bacteroidota</taxon>
        <taxon>Bacteroidia</taxon>
        <taxon>Bacteroidales</taxon>
        <taxon>Bacteroidaceae</taxon>
        <taxon>Phocaeicola</taxon>
    </lineage>
</organism>
<dbReference type="EMBL" id="QSPP01000013">
    <property type="protein sequence ID" value="RGJ89518.1"/>
    <property type="molecule type" value="Genomic_DNA"/>
</dbReference>